<dbReference type="PANTHER" id="PTHR33623">
    <property type="entry name" value="OS04G0572500 PROTEIN"/>
    <property type="match status" value="1"/>
</dbReference>
<sequence length="476" mass="55166">MMAQKYQLHELLKEDQEPFLLKNYIADKQKSLPKNQIQPKKRKPISQNPIFPNNFCQNPCFFSSTTTDLTKSPLFSPAKTNQNNRIFLQIPARTAALLLEAALRIQKTEQKQNKNLRFGLIGSILKRLTQKKQRKTRGIDKKQSIENLVEAVNVVKVVEKNRRGGCSHRRSSSAGWSESNEDYKSSSMDLESSSSCCGRSEDSDHFASPGKRFCESPFRFNLQRRPSSRNRTPDFLSPVASPVRRKKEEKESSKKLFQAEEEEEKEQCSPVSVLDPPFKDDDHADGHENEDDDLDNEEDVFDLECSYAIVQRTKQQLLRRLRRFEKLAELDPIELEKRIVEDDEDDEEEAESCEKDQKMEVFAHRVLSKSSFRNYRKIPVDLKRLVSDLIDEEGIEPTCNNEDAVVKRVCKRLESWKEVESNTIDMMVELDFRRELDGWKKSDREQLEEITMEIEVGLFGLLVEELSEELVCCSGL</sequence>
<reference evidence="2 3" key="1">
    <citation type="submission" date="2023-12" db="EMBL/GenBank/DDBJ databases">
        <title>A high-quality genome assembly for Dillenia turbinata (Dilleniales).</title>
        <authorList>
            <person name="Chanderbali A."/>
        </authorList>
    </citation>
    <scope>NUCLEOTIDE SEQUENCE [LARGE SCALE GENOMIC DNA]</scope>
    <source>
        <strain evidence="2">LSX21</strain>
        <tissue evidence="2">Leaf</tissue>
    </source>
</reference>
<dbReference type="PANTHER" id="PTHR33623:SF5">
    <property type="entry name" value="HISTONE-LYSINE N-METHYLTRANSFERASE SETD1B-LIKE PROTEIN"/>
    <property type="match status" value="1"/>
</dbReference>
<keyword evidence="3" id="KW-1185">Reference proteome</keyword>
<feature type="compositionally biased region" description="Basic and acidic residues" evidence="1">
    <location>
        <begin position="246"/>
        <end position="258"/>
    </location>
</feature>
<feature type="region of interest" description="Disordered" evidence="1">
    <location>
        <begin position="162"/>
        <end position="201"/>
    </location>
</feature>
<feature type="compositionally biased region" description="Low complexity" evidence="1">
    <location>
        <begin position="185"/>
        <end position="198"/>
    </location>
</feature>
<gene>
    <name evidence="2" type="ORF">RJ641_028020</name>
</gene>
<evidence type="ECO:0000256" key="1">
    <source>
        <dbReference type="SAM" id="MobiDB-lite"/>
    </source>
</evidence>
<proteinExistence type="predicted"/>
<accession>A0AAN8W9W8</accession>
<feature type="compositionally biased region" description="Basic and acidic residues" evidence="1">
    <location>
        <begin position="277"/>
        <end position="287"/>
    </location>
</feature>
<name>A0AAN8W9W8_9MAGN</name>
<protein>
    <recommendedName>
        <fullName evidence="4">DUF4378 domain-containing protein</fullName>
    </recommendedName>
</protein>
<dbReference type="EMBL" id="JBAMMX010000004">
    <property type="protein sequence ID" value="KAK6942643.1"/>
    <property type="molecule type" value="Genomic_DNA"/>
</dbReference>
<organism evidence="2 3">
    <name type="scientific">Dillenia turbinata</name>
    <dbReference type="NCBI Taxonomy" id="194707"/>
    <lineage>
        <taxon>Eukaryota</taxon>
        <taxon>Viridiplantae</taxon>
        <taxon>Streptophyta</taxon>
        <taxon>Embryophyta</taxon>
        <taxon>Tracheophyta</taxon>
        <taxon>Spermatophyta</taxon>
        <taxon>Magnoliopsida</taxon>
        <taxon>eudicotyledons</taxon>
        <taxon>Gunneridae</taxon>
        <taxon>Pentapetalae</taxon>
        <taxon>Dilleniales</taxon>
        <taxon>Dilleniaceae</taxon>
        <taxon>Dillenia</taxon>
    </lineage>
</organism>
<evidence type="ECO:0000313" key="2">
    <source>
        <dbReference type="EMBL" id="KAK6942643.1"/>
    </source>
</evidence>
<dbReference type="AlphaFoldDB" id="A0AAN8W9W8"/>
<comment type="caution">
    <text evidence="2">The sequence shown here is derived from an EMBL/GenBank/DDBJ whole genome shotgun (WGS) entry which is preliminary data.</text>
</comment>
<evidence type="ECO:0008006" key="4">
    <source>
        <dbReference type="Google" id="ProtNLM"/>
    </source>
</evidence>
<dbReference type="Proteomes" id="UP001370490">
    <property type="component" value="Unassembled WGS sequence"/>
</dbReference>
<feature type="region of interest" description="Disordered" evidence="1">
    <location>
        <begin position="224"/>
        <end position="296"/>
    </location>
</feature>
<evidence type="ECO:0000313" key="3">
    <source>
        <dbReference type="Proteomes" id="UP001370490"/>
    </source>
</evidence>